<evidence type="ECO:0000313" key="3">
    <source>
        <dbReference type="Proteomes" id="UP000026962"/>
    </source>
</evidence>
<organism evidence="2">
    <name type="scientific">Oryza punctata</name>
    <name type="common">Red rice</name>
    <dbReference type="NCBI Taxonomy" id="4537"/>
    <lineage>
        <taxon>Eukaryota</taxon>
        <taxon>Viridiplantae</taxon>
        <taxon>Streptophyta</taxon>
        <taxon>Embryophyta</taxon>
        <taxon>Tracheophyta</taxon>
        <taxon>Spermatophyta</taxon>
        <taxon>Magnoliopsida</taxon>
        <taxon>Liliopsida</taxon>
        <taxon>Poales</taxon>
        <taxon>Poaceae</taxon>
        <taxon>BOP clade</taxon>
        <taxon>Oryzoideae</taxon>
        <taxon>Oryzeae</taxon>
        <taxon>Oryzinae</taxon>
        <taxon>Oryza</taxon>
    </lineage>
</organism>
<evidence type="ECO:0000256" key="1">
    <source>
        <dbReference type="SAM" id="MobiDB-lite"/>
    </source>
</evidence>
<proteinExistence type="predicted"/>
<sequence>MDADYRGMRKHKQMEKQEKNRDTSAREHASCFAPDAAYKQLYWRTAKCRASYNECHSFAKLLL</sequence>
<dbReference type="AlphaFoldDB" id="A0A0E0LWT4"/>
<reference evidence="2" key="1">
    <citation type="submission" date="2015-04" db="UniProtKB">
        <authorList>
            <consortium name="EnsemblPlants"/>
        </authorList>
    </citation>
    <scope>IDENTIFICATION</scope>
</reference>
<protein>
    <submittedName>
        <fullName evidence="2">Uncharacterized protein</fullName>
    </submittedName>
</protein>
<reference evidence="2" key="2">
    <citation type="submission" date="2018-05" db="EMBL/GenBank/DDBJ databases">
        <title>OpunRS2 (Oryza punctata Reference Sequence Version 2).</title>
        <authorList>
            <person name="Zhang J."/>
            <person name="Kudrna D."/>
            <person name="Lee S."/>
            <person name="Talag J."/>
            <person name="Welchert J."/>
            <person name="Wing R.A."/>
        </authorList>
    </citation>
    <scope>NUCLEOTIDE SEQUENCE [LARGE SCALE GENOMIC DNA]</scope>
</reference>
<keyword evidence="3" id="KW-1185">Reference proteome</keyword>
<name>A0A0E0LWT4_ORYPU</name>
<evidence type="ECO:0000313" key="2">
    <source>
        <dbReference type="EnsemblPlants" id="OPUNC08G18360.1"/>
    </source>
</evidence>
<dbReference type="HOGENOM" id="CLU_2889778_0_0_1"/>
<dbReference type="EnsemblPlants" id="OPUNC08G18360.1">
    <property type="protein sequence ID" value="OPUNC08G18360.1"/>
    <property type="gene ID" value="OPUNC08G18360"/>
</dbReference>
<dbReference type="Proteomes" id="UP000026962">
    <property type="component" value="Chromosome 8"/>
</dbReference>
<dbReference type="Gramene" id="OPUNC08G18360.1">
    <property type="protein sequence ID" value="OPUNC08G18360.1"/>
    <property type="gene ID" value="OPUNC08G18360"/>
</dbReference>
<accession>A0A0E0LWT4</accession>
<feature type="region of interest" description="Disordered" evidence="1">
    <location>
        <begin position="1"/>
        <end position="26"/>
    </location>
</feature>
<feature type="compositionally biased region" description="Basic and acidic residues" evidence="1">
    <location>
        <begin position="14"/>
        <end position="26"/>
    </location>
</feature>